<dbReference type="Gene3D" id="1.10.10.10">
    <property type="entry name" value="Winged helix-like DNA-binding domain superfamily/Winged helix DNA-binding domain"/>
    <property type="match status" value="1"/>
</dbReference>
<dbReference type="InterPro" id="IPR055771">
    <property type="entry name" value="DUF7347"/>
</dbReference>
<accession>D2RW85</accession>
<evidence type="ECO:0000256" key="1">
    <source>
        <dbReference type="SAM" id="MobiDB-lite"/>
    </source>
</evidence>
<dbReference type="OrthoDB" id="8482at2157"/>
<evidence type="ECO:0000313" key="4">
    <source>
        <dbReference type="Proteomes" id="UP000001903"/>
    </source>
</evidence>
<dbReference type="eggNOG" id="arCOG03860">
    <property type="taxonomic scope" value="Archaea"/>
</dbReference>
<sequence length="113" mass="12536">MAIPTWTWGERTGAQTPAGPDGGEATGDRETAADLSRTADEFELLASPIRLEILSALADRETPLRYTDLRAATSIDDNGKLNYHLRRLEAVVSNRDEGYELTPRGRRLVERLP</sequence>
<proteinExistence type="predicted"/>
<protein>
    <submittedName>
        <fullName evidence="3">Transcriptional regulator</fullName>
    </submittedName>
</protein>
<dbReference type="GeneID" id="8741158"/>
<feature type="region of interest" description="Disordered" evidence="1">
    <location>
        <begin position="1"/>
        <end position="29"/>
    </location>
</feature>
<dbReference type="InterPro" id="IPR036388">
    <property type="entry name" value="WH-like_DNA-bd_sf"/>
</dbReference>
<dbReference type="Proteomes" id="UP000001903">
    <property type="component" value="Chromosome"/>
</dbReference>
<feature type="domain" description="DUF7347" evidence="2">
    <location>
        <begin position="39"/>
        <end position="110"/>
    </location>
</feature>
<keyword evidence="4" id="KW-1185">Reference proteome</keyword>
<dbReference type="SUPFAM" id="SSF46785">
    <property type="entry name" value="Winged helix' DNA-binding domain"/>
    <property type="match status" value="1"/>
</dbReference>
<dbReference type="InterPro" id="IPR036390">
    <property type="entry name" value="WH_DNA-bd_sf"/>
</dbReference>
<organism evidence="3 4">
    <name type="scientific">Haloterrigena turkmenica (strain ATCC 51198 / DSM 5511 / JCM 9101 / NCIMB 13204 / VKM B-1734 / 4k)</name>
    <name type="common">Halococcus turkmenicus</name>
    <dbReference type="NCBI Taxonomy" id="543526"/>
    <lineage>
        <taxon>Archaea</taxon>
        <taxon>Methanobacteriati</taxon>
        <taxon>Methanobacteriota</taxon>
        <taxon>Stenosarchaea group</taxon>
        <taxon>Halobacteria</taxon>
        <taxon>Halobacteriales</taxon>
        <taxon>Natrialbaceae</taxon>
        <taxon>Haloterrigena</taxon>
    </lineage>
</organism>
<dbReference type="STRING" id="543526.Htur_0576"/>
<evidence type="ECO:0000313" key="3">
    <source>
        <dbReference type="EMBL" id="ADB59474.1"/>
    </source>
</evidence>
<dbReference type="RefSeq" id="WP_012941795.1">
    <property type="nucleotide sequence ID" value="NC_013743.1"/>
</dbReference>
<dbReference type="KEGG" id="htu:Htur_0576"/>
<dbReference type="Pfam" id="PF24038">
    <property type="entry name" value="DUF7347"/>
    <property type="match status" value="1"/>
</dbReference>
<reference evidence="3 4" key="1">
    <citation type="journal article" date="2010" name="Stand. Genomic Sci.">
        <title>Complete genome sequence of Haloterrigena turkmenica type strain (4k).</title>
        <authorList>
            <person name="Saunders E."/>
            <person name="Tindall B.J."/>
            <person name="Fahnrich R."/>
            <person name="Lapidus A."/>
            <person name="Copeland A."/>
            <person name="Del Rio T.G."/>
            <person name="Lucas S."/>
            <person name="Chen F."/>
            <person name="Tice H."/>
            <person name="Cheng J.F."/>
            <person name="Han C."/>
            <person name="Detter J.C."/>
            <person name="Bruce D."/>
            <person name="Goodwin L."/>
            <person name="Chain P."/>
            <person name="Pitluck S."/>
            <person name="Pati A."/>
            <person name="Ivanova N."/>
            <person name="Mavromatis K."/>
            <person name="Chen A."/>
            <person name="Palaniappan K."/>
            <person name="Land M."/>
            <person name="Hauser L."/>
            <person name="Chang Y.J."/>
            <person name="Jeffries C.D."/>
            <person name="Brettin T."/>
            <person name="Rohde M."/>
            <person name="Goker M."/>
            <person name="Bristow J."/>
            <person name="Eisen J.A."/>
            <person name="Markowitz V."/>
            <person name="Hugenholtz P."/>
            <person name="Klenk H.P."/>
            <person name="Kyrpides N.C."/>
        </authorList>
    </citation>
    <scope>NUCLEOTIDE SEQUENCE [LARGE SCALE GENOMIC DNA]</scope>
    <source>
        <strain evidence="4">ATCC 51198 / DSM 5511 / JCM 9101 / NCIMB 13204 / VKM B-1734 / 4k</strain>
    </source>
</reference>
<dbReference type="EMBL" id="CP001860">
    <property type="protein sequence ID" value="ADB59474.1"/>
    <property type="molecule type" value="Genomic_DNA"/>
</dbReference>
<dbReference type="AlphaFoldDB" id="D2RW85"/>
<evidence type="ECO:0000259" key="2">
    <source>
        <dbReference type="Pfam" id="PF24038"/>
    </source>
</evidence>
<name>D2RW85_HALTV</name>
<gene>
    <name evidence="3" type="ordered locus">Htur_0576</name>
</gene>
<dbReference type="HOGENOM" id="CLU_2127773_0_0_2"/>